<dbReference type="InterPro" id="IPR036629">
    <property type="entry name" value="YjbJ_sf"/>
</dbReference>
<evidence type="ECO:0000259" key="2">
    <source>
        <dbReference type="Pfam" id="PF05532"/>
    </source>
</evidence>
<evidence type="ECO:0000313" key="3">
    <source>
        <dbReference type="EMBL" id="MBB3971879.1"/>
    </source>
</evidence>
<dbReference type="SUPFAM" id="SSF69047">
    <property type="entry name" value="Hypothetical protein YjbJ"/>
    <property type="match status" value="1"/>
</dbReference>
<name>A0A7W6D495_9HYPH</name>
<keyword evidence="4" id="KW-1185">Reference proteome</keyword>
<dbReference type="Gene3D" id="1.10.1470.10">
    <property type="entry name" value="YjbJ"/>
    <property type="match status" value="1"/>
</dbReference>
<sequence>MNADRLEGRYRQLKGRLQQIWGRITGDRTLTLRGRATEFAGAAQASFGRAMDAARPFGLRRRLGV</sequence>
<protein>
    <submittedName>
        <fullName evidence="3">Uncharacterized protein YjbJ (UPF0337 family)</fullName>
    </submittedName>
</protein>
<comment type="caution">
    <text evidence="3">The sequence shown here is derived from an EMBL/GenBank/DDBJ whole genome shotgun (WGS) entry which is preliminary data.</text>
</comment>
<dbReference type="AlphaFoldDB" id="A0A7W6D495"/>
<dbReference type="EMBL" id="JACIDR010000001">
    <property type="protein sequence ID" value="MBB3971879.1"/>
    <property type="molecule type" value="Genomic_DNA"/>
</dbReference>
<dbReference type="Proteomes" id="UP000528964">
    <property type="component" value="Unassembled WGS sequence"/>
</dbReference>
<proteinExistence type="inferred from homology"/>
<accession>A0A7W6D495</accession>
<dbReference type="Pfam" id="PF05532">
    <property type="entry name" value="CsbD"/>
    <property type="match status" value="1"/>
</dbReference>
<feature type="domain" description="CsbD-like" evidence="2">
    <location>
        <begin position="4"/>
        <end position="55"/>
    </location>
</feature>
<comment type="similarity">
    <text evidence="1">Belongs to the UPF0337 (CsbD) family.</text>
</comment>
<organism evidence="3 4">
    <name type="scientific">Hansschlegelia beijingensis</name>
    <dbReference type="NCBI Taxonomy" id="1133344"/>
    <lineage>
        <taxon>Bacteria</taxon>
        <taxon>Pseudomonadati</taxon>
        <taxon>Pseudomonadota</taxon>
        <taxon>Alphaproteobacteria</taxon>
        <taxon>Hyphomicrobiales</taxon>
        <taxon>Methylopilaceae</taxon>
        <taxon>Hansschlegelia</taxon>
    </lineage>
</organism>
<evidence type="ECO:0000313" key="4">
    <source>
        <dbReference type="Proteomes" id="UP000528964"/>
    </source>
</evidence>
<dbReference type="InterPro" id="IPR008462">
    <property type="entry name" value="CsbD"/>
</dbReference>
<evidence type="ECO:0000256" key="1">
    <source>
        <dbReference type="ARBA" id="ARBA00009129"/>
    </source>
</evidence>
<gene>
    <name evidence="3" type="ORF">GGR24_000512</name>
</gene>
<dbReference type="RefSeq" id="WP_183393722.1">
    <property type="nucleotide sequence ID" value="NZ_JACIDR010000001.1"/>
</dbReference>
<reference evidence="3 4" key="1">
    <citation type="submission" date="2020-08" db="EMBL/GenBank/DDBJ databases">
        <title>Genomic Encyclopedia of Type Strains, Phase IV (KMG-IV): sequencing the most valuable type-strain genomes for metagenomic binning, comparative biology and taxonomic classification.</title>
        <authorList>
            <person name="Goeker M."/>
        </authorList>
    </citation>
    <scope>NUCLEOTIDE SEQUENCE [LARGE SCALE GENOMIC DNA]</scope>
    <source>
        <strain evidence="3 4">DSM 25481</strain>
    </source>
</reference>